<dbReference type="EMBL" id="AAGFHZ010000037">
    <property type="protein sequence ID" value="EBN2829411.1"/>
    <property type="molecule type" value="Genomic_DNA"/>
</dbReference>
<dbReference type="EMBL" id="AAGWQQ010000066">
    <property type="protein sequence ID" value="EBS7984246.1"/>
    <property type="molecule type" value="Genomic_DNA"/>
</dbReference>
<dbReference type="Pfam" id="PF04985">
    <property type="entry name" value="Phage_tube"/>
    <property type="match status" value="1"/>
</dbReference>
<reference evidence="1" key="1">
    <citation type="submission" date="2018-06" db="EMBL/GenBank/DDBJ databases">
        <authorList>
            <consortium name="PulseNet: The National Subtyping Network for Foodborne Disease Surveillance"/>
            <person name="Tarr C.L."/>
            <person name="Trees E."/>
            <person name="Katz L.S."/>
            <person name="Carleton-Romer H.A."/>
            <person name="Stroika S."/>
            <person name="Kucerova Z."/>
            <person name="Roache K.F."/>
            <person name="Sabol A.L."/>
            <person name="Besser J."/>
            <person name="Gerner-Smidt P."/>
        </authorList>
    </citation>
    <scope>NUCLEOTIDE SEQUENCE</scope>
    <source>
        <strain evidence="4">PNUSAS015592</strain>
        <strain evidence="2">PNUSAS041911</strain>
        <strain evidence="1">PNUSAS042495</strain>
        <strain evidence="3">PNUSAS042910</strain>
    </source>
</reference>
<sequence length="168" mass="18470">MKNNLRGWTLFINGVSRIDGAHEYTPPELSVSKIDIRTGAMDTSVPVDDGMEAMTASFKIYGVDPAVLALFGMQAGILSPRITAYEAYTNTGAWNGKVDELQGLITKITPDARPDSNKGEAGYTVELSLNYYRSTYNGVEIYEIIPEQCVRRVNGVNVLEGMKTLLRV</sequence>
<proteinExistence type="predicted"/>
<dbReference type="EMBL" id="AAGFCB010000038">
    <property type="protein sequence ID" value="EBN2157117.1"/>
    <property type="molecule type" value="Genomic_DNA"/>
</dbReference>
<evidence type="ECO:0000313" key="1">
    <source>
        <dbReference type="EMBL" id="EBL9210895.1"/>
    </source>
</evidence>
<protein>
    <submittedName>
        <fullName evidence="1">Phage tail protein</fullName>
    </submittedName>
</protein>
<comment type="caution">
    <text evidence="1">The sequence shown here is derived from an EMBL/GenBank/DDBJ whole genome shotgun (WGS) entry which is preliminary data.</text>
</comment>
<evidence type="ECO:0000313" key="3">
    <source>
        <dbReference type="EMBL" id="EBN2829411.1"/>
    </source>
</evidence>
<organism evidence="1">
    <name type="scientific">Salmonella enterica</name>
    <name type="common">Salmonella choleraesuis</name>
    <dbReference type="NCBI Taxonomy" id="28901"/>
    <lineage>
        <taxon>Bacteria</taxon>
        <taxon>Pseudomonadati</taxon>
        <taxon>Pseudomonadota</taxon>
        <taxon>Gammaproteobacteria</taxon>
        <taxon>Enterobacterales</taxon>
        <taxon>Enterobacteriaceae</taxon>
        <taxon>Salmonella</taxon>
    </lineage>
</organism>
<gene>
    <name evidence="4" type="ORF">CEJ09_20815</name>
    <name evidence="2" type="ORF">DMS94_22890</name>
    <name evidence="3" type="ORF">DOF78_23045</name>
    <name evidence="1" type="ORF">DOF85_23735</name>
</gene>
<evidence type="ECO:0000313" key="4">
    <source>
        <dbReference type="EMBL" id="EBS7984246.1"/>
    </source>
</evidence>
<dbReference type="EMBL" id="AAGAQC010000024">
    <property type="protein sequence ID" value="EBL9210895.1"/>
    <property type="molecule type" value="Genomic_DNA"/>
</dbReference>
<dbReference type="InterPro" id="IPR006498">
    <property type="entry name" value="Tail_tube"/>
</dbReference>
<accession>A0A5T4YII1</accession>
<dbReference type="AlphaFoldDB" id="A0A5T4YII1"/>
<name>A0A5T4YII1_SALER</name>
<evidence type="ECO:0000313" key="2">
    <source>
        <dbReference type="EMBL" id="EBN2157117.1"/>
    </source>
</evidence>